<evidence type="ECO:0000259" key="1">
    <source>
        <dbReference type="PROSITE" id="PS51184"/>
    </source>
</evidence>
<dbReference type="EMBL" id="CP044331">
    <property type="protein sequence ID" value="QGM98838.1"/>
    <property type="molecule type" value="Genomic_DNA"/>
</dbReference>
<dbReference type="PROSITE" id="PS51184">
    <property type="entry name" value="JMJC"/>
    <property type="match status" value="1"/>
</dbReference>
<accession>A0A6B8M8E7</accession>
<dbReference type="InterPro" id="IPR003347">
    <property type="entry name" value="JmjC_dom"/>
</dbReference>
<reference evidence="2 3" key="1">
    <citation type="submission" date="2019-09" db="EMBL/GenBank/DDBJ databases">
        <title>Isolation and complete genome sequencing of Methylocystis species.</title>
        <authorList>
            <person name="Rumah B.L."/>
            <person name="Stead C.E."/>
            <person name="Stevens B.C."/>
            <person name="Minton N.P."/>
            <person name="Grosse-Honebrink A."/>
            <person name="Zhang Y."/>
        </authorList>
    </citation>
    <scope>NUCLEOTIDE SEQUENCE [LARGE SCALE GENOMIC DNA]</scope>
    <source>
        <strain evidence="2 3">BRCS2</strain>
    </source>
</reference>
<name>A0A6B8M8E7_9HYPH</name>
<feature type="domain" description="JmjC" evidence="1">
    <location>
        <begin position="91"/>
        <end position="246"/>
    </location>
</feature>
<organism evidence="2 3">
    <name type="scientific">Methylocystis parvus</name>
    <dbReference type="NCBI Taxonomy" id="134"/>
    <lineage>
        <taxon>Bacteria</taxon>
        <taxon>Pseudomonadati</taxon>
        <taxon>Pseudomonadota</taxon>
        <taxon>Alphaproteobacteria</taxon>
        <taxon>Hyphomicrobiales</taxon>
        <taxon>Methylocystaceae</taxon>
        <taxon>Methylocystis</taxon>
    </lineage>
</organism>
<protein>
    <recommendedName>
        <fullName evidence="1">JmjC domain-containing protein</fullName>
    </recommendedName>
</protein>
<keyword evidence="3" id="KW-1185">Reference proteome</keyword>
<proteinExistence type="predicted"/>
<sequence>MKKSSLTEWRPDQIRKFGREPLLLTHRLADSPLFSDAALERLIEATPREHFHVNTIGRDETDPRKWREGDMSGLSGREVMAAVAKGNIWVHLQRVQEAFDDYREFLDRLFADIERRVPGFHSYRRSMSVLISSPNMNVALHSDVPGQSLWQVRGRKRVWVYPPKAPYLPQEKIENIVLQRGADTDLPYDPSFEAGAESFELEAGDWATWPLNAPHRVRNADCVNVSFTTEHWTHALRNEYAANYANGLLRPYVGARALSRETSGTAFWGKFALAAAHKGWRKLARKTRAPMTIDFRVDPQSAQGFSDVAPYRIMK</sequence>
<evidence type="ECO:0000313" key="3">
    <source>
        <dbReference type="Proteomes" id="UP000422569"/>
    </source>
</evidence>
<dbReference type="AlphaFoldDB" id="A0A6B8M8E7"/>
<dbReference type="Gene3D" id="2.60.120.650">
    <property type="entry name" value="Cupin"/>
    <property type="match status" value="1"/>
</dbReference>
<dbReference type="Proteomes" id="UP000422569">
    <property type="component" value="Chromosome"/>
</dbReference>
<gene>
    <name evidence="2" type="ORF">F7D14_16020</name>
</gene>
<evidence type="ECO:0000313" key="2">
    <source>
        <dbReference type="EMBL" id="QGM98838.1"/>
    </source>
</evidence>
<dbReference type="KEGG" id="mpar:F7D14_16020"/>
<dbReference type="RefSeq" id="WP_016918705.1">
    <property type="nucleotide sequence ID" value="NZ_CP044331.1"/>
</dbReference>
<dbReference type="SUPFAM" id="SSF51197">
    <property type="entry name" value="Clavaminate synthase-like"/>
    <property type="match status" value="1"/>
</dbReference>